<proteinExistence type="predicted"/>
<protein>
    <submittedName>
        <fullName evidence="2">DUF2304 domain-containing protein</fullName>
    </submittedName>
</protein>
<name>A0A413R3P0_9FIRM</name>
<dbReference type="EMBL" id="QSFB01000002">
    <property type="protein sequence ID" value="RHA16122.1"/>
    <property type="molecule type" value="Genomic_DNA"/>
</dbReference>
<dbReference type="AlphaFoldDB" id="A0A413R3P0"/>
<evidence type="ECO:0000313" key="3">
    <source>
        <dbReference type="Proteomes" id="UP000286341"/>
    </source>
</evidence>
<gene>
    <name evidence="2" type="ORF">DW948_02020</name>
</gene>
<sequence>MTPVFRCVLILVSFCTLFGIVKKVRNAKIQIENTIFWIIFGFLLLLLSIFPQIASFAADILGIYSTTNFIFLFIIFVLLIHQFLVSVKCSQLENKIDELVQELAVDKKIDKEK</sequence>
<keyword evidence="1" id="KW-1133">Transmembrane helix</keyword>
<keyword evidence="1" id="KW-0812">Transmembrane</keyword>
<keyword evidence="1" id="KW-0472">Membrane</keyword>
<dbReference type="InterPro" id="IPR019277">
    <property type="entry name" value="DUF2304"/>
</dbReference>
<accession>A0A413R3P0</accession>
<dbReference type="Proteomes" id="UP000286341">
    <property type="component" value="Unassembled WGS sequence"/>
</dbReference>
<evidence type="ECO:0000313" key="2">
    <source>
        <dbReference type="EMBL" id="RHA16122.1"/>
    </source>
</evidence>
<comment type="caution">
    <text evidence="2">The sequence shown here is derived from an EMBL/GenBank/DDBJ whole genome shotgun (WGS) entry which is preliminary data.</text>
</comment>
<dbReference type="RefSeq" id="WP_118342129.1">
    <property type="nucleotide sequence ID" value="NZ_QSEY01000002.1"/>
</dbReference>
<feature type="transmembrane region" description="Helical" evidence="1">
    <location>
        <begin position="36"/>
        <end position="57"/>
    </location>
</feature>
<organism evidence="2 3">
    <name type="scientific">Agathobacter rectalis</name>
    <dbReference type="NCBI Taxonomy" id="39491"/>
    <lineage>
        <taxon>Bacteria</taxon>
        <taxon>Bacillati</taxon>
        <taxon>Bacillota</taxon>
        <taxon>Clostridia</taxon>
        <taxon>Lachnospirales</taxon>
        <taxon>Lachnospiraceae</taxon>
        <taxon>Agathobacter</taxon>
    </lineage>
</organism>
<dbReference type="Pfam" id="PF10066">
    <property type="entry name" value="DUF2304"/>
    <property type="match status" value="1"/>
</dbReference>
<feature type="transmembrane region" description="Helical" evidence="1">
    <location>
        <begin position="69"/>
        <end position="87"/>
    </location>
</feature>
<reference evidence="2 3" key="1">
    <citation type="submission" date="2018-08" db="EMBL/GenBank/DDBJ databases">
        <title>A genome reference for cultivated species of the human gut microbiota.</title>
        <authorList>
            <person name="Zou Y."/>
            <person name="Xue W."/>
            <person name="Luo G."/>
        </authorList>
    </citation>
    <scope>NUCLEOTIDE SEQUENCE [LARGE SCALE GENOMIC DNA]</scope>
    <source>
        <strain evidence="2 3">AM44-1AT</strain>
    </source>
</reference>
<evidence type="ECO:0000256" key="1">
    <source>
        <dbReference type="SAM" id="Phobius"/>
    </source>
</evidence>